<dbReference type="RefSeq" id="WP_192027900.1">
    <property type="nucleotide sequence ID" value="NZ_JACYTR010000003.1"/>
</dbReference>
<sequence length="934" mass="96824">MKTFLCFCLALCLLVWSPAAGAAIVSGFDSNVLQRNDDGSAGPVPLGFSVGLFGNSANSVFVNNNGNVTVDAPLGAFTPFNLLQTNQLIIAPFFADVDTRAAGDAVTFGSGSYEGRPAFGVNWINVDYYFSSPNHSNRNSFQLIIVSRSDRGEGDFDIVFNYDQIRWESGEFSGGNSSGLGGSSARAGYALGRGAPGSAFELPGSAVNGALLDNGPQSLIRGSRGSTVPGRYIFEIRGTQDTQVSALTPNANAPSVAARSDASGNFVVFESRASNLVNLSEQNPGADIFFIDTRTGTIETVSVDNDGAPISGDAREPAVSQDGALVTFVAPDAAVRALLNEPLSKRAERIKGSGAAVFLRNMQTGTTQRVGNATTTGTGTQPQPSAGGTHVIYTGVNTDPSQGSVGQQNVFLAPITRLGDEVGIGAPRCVSCKSVAANGSDTSTNSNGTASNPAVNQDGTVVTWQTTASNPLAGTSLPCSGASSTVMMRFMQVGTVRAVSGPGNGGSCGSGGSAAPQIDSAGEVVVFESDQPLTAGDSNALRDIYVYSVSDGTLSRASETSGGTVGNGASSKPDVSGDGKVVAFVSAATNLGVDADTNGVADIHVKSLSNADTARLSRTDTGQQSDGAADRPGLNFDGSRIVFDSTASNMAPGSVGGLSVIYQRANPLVSGVLKSATWWKSDESGWGLFIFDQGNLLAPAWFTYDTDGEPTWFLAGGAFLQPDGSYVGDLFRFTGVPLAQISGIANDPPTQVGNVVLRFSGDTGLSFQYTVNGVTQTKQMTRFPFGQSTVVCRASPTASRAAALNVSDIWWGGAQTSGWGLFINQVDDLLFAIWYTYDTDREPLFLVISTIRQPGGSFSGQVFRQRNGTPFSMINGAPASPGNDVIGSATFRFTDGENGTFSYNLNGGVNQSKPITRLQVGNQATVCNSEPAGR</sequence>
<evidence type="ECO:0000313" key="5">
    <source>
        <dbReference type="Proteomes" id="UP000613768"/>
    </source>
</evidence>
<evidence type="ECO:0000256" key="1">
    <source>
        <dbReference type="SAM" id="MobiDB-lite"/>
    </source>
</evidence>
<proteinExistence type="predicted"/>
<dbReference type="Pfam" id="PF06119">
    <property type="entry name" value="NIDO"/>
    <property type="match status" value="1"/>
</dbReference>
<dbReference type="GO" id="GO:0007160">
    <property type="term" value="P:cell-matrix adhesion"/>
    <property type="evidence" value="ECO:0007669"/>
    <property type="project" value="InterPro"/>
</dbReference>
<organism evidence="4 5">
    <name type="scientific">Pseudomarimonas arenosa</name>
    <dbReference type="NCBI Taxonomy" id="2774145"/>
    <lineage>
        <taxon>Bacteria</taxon>
        <taxon>Pseudomonadati</taxon>
        <taxon>Pseudomonadota</taxon>
        <taxon>Gammaproteobacteria</taxon>
        <taxon>Lysobacterales</taxon>
        <taxon>Lysobacteraceae</taxon>
        <taxon>Pseudomarimonas</taxon>
    </lineage>
</organism>
<feature type="signal peptide" evidence="2">
    <location>
        <begin position="1"/>
        <end position="22"/>
    </location>
</feature>
<dbReference type="EMBL" id="JACYTR010000003">
    <property type="protein sequence ID" value="MBD8524552.1"/>
    <property type="molecule type" value="Genomic_DNA"/>
</dbReference>
<accession>A0AAW3ZHT9</accession>
<keyword evidence="2" id="KW-0732">Signal</keyword>
<dbReference type="Proteomes" id="UP000613768">
    <property type="component" value="Unassembled WGS sequence"/>
</dbReference>
<dbReference type="AlphaFoldDB" id="A0AAW3ZHT9"/>
<reference evidence="4 5" key="1">
    <citation type="submission" date="2020-09" db="EMBL/GenBank/DDBJ databases">
        <title>Pseudoxanthomonas sp. CAU 1598 isolated from sand of Yaerae Beach.</title>
        <authorList>
            <person name="Kim W."/>
        </authorList>
    </citation>
    <scope>NUCLEOTIDE SEQUENCE [LARGE SCALE GENOMIC DNA]</scope>
    <source>
        <strain evidence="4 5">CAU 1598</strain>
    </source>
</reference>
<gene>
    <name evidence="4" type="ORF">IFO71_02255</name>
</gene>
<evidence type="ECO:0000259" key="3">
    <source>
        <dbReference type="Pfam" id="PF06119"/>
    </source>
</evidence>
<feature type="chain" id="PRO_5044025651" description="NIDO domain-containing protein" evidence="2">
    <location>
        <begin position="23"/>
        <end position="934"/>
    </location>
</feature>
<comment type="caution">
    <text evidence="4">The sequence shown here is derived from an EMBL/GenBank/DDBJ whole genome shotgun (WGS) entry which is preliminary data.</text>
</comment>
<feature type="domain" description="NIDO" evidence="3">
    <location>
        <begin position="58"/>
        <end position="237"/>
    </location>
</feature>
<evidence type="ECO:0000313" key="4">
    <source>
        <dbReference type="EMBL" id="MBD8524552.1"/>
    </source>
</evidence>
<dbReference type="InterPro" id="IPR003886">
    <property type="entry name" value="NIDO_dom"/>
</dbReference>
<keyword evidence="5" id="KW-1185">Reference proteome</keyword>
<protein>
    <recommendedName>
        <fullName evidence="3">NIDO domain-containing protein</fullName>
    </recommendedName>
</protein>
<dbReference type="SUPFAM" id="SSF82171">
    <property type="entry name" value="DPP6 N-terminal domain-like"/>
    <property type="match status" value="1"/>
</dbReference>
<evidence type="ECO:0000256" key="2">
    <source>
        <dbReference type="SAM" id="SignalP"/>
    </source>
</evidence>
<name>A0AAW3ZHT9_9GAMM</name>
<feature type="region of interest" description="Disordered" evidence="1">
    <location>
        <begin position="614"/>
        <end position="633"/>
    </location>
</feature>